<gene>
    <name evidence="1" type="ORF">LCGC14_1455740</name>
</gene>
<dbReference type="InterPro" id="IPR036280">
    <property type="entry name" value="Multihaem_cyt_sf"/>
</dbReference>
<organism evidence="1">
    <name type="scientific">marine sediment metagenome</name>
    <dbReference type="NCBI Taxonomy" id="412755"/>
    <lineage>
        <taxon>unclassified sequences</taxon>
        <taxon>metagenomes</taxon>
        <taxon>ecological metagenomes</taxon>
    </lineage>
</organism>
<evidence type="ECO:0008006" key="2">
    <source>
        <dbReference type="Google" id="ProtNLM"/>
    </source>
</evidence>
<dbReference type="SUPFAM" id="SSF48695">
    <property type="entry name" value="Multiheme cytochromes"/>
    <property type="match status" value="1"/>
</dbReference>
<proteinExistence type="predicted"/>
<reference evidence="1" key="1">
    <citation type="journal article" date="2015" name="Nature">
        <title>Complex archaea that bridge the gap between prokaryotes and eukaryotes.</title>
        <authorList>
            <person name="Spang A."/>
            <person name="Saw J.H."/>
            <person name="Jorgensen S.L."/>
            <person name="Zaremba-Niedzwiedzka K."/>
            <person name="Martijn J."/>
            <person name="Lind A.E."/>
            <person name="van Eijk R."/>
            <person name="Schleper C."/>
            <person name="Guy L."/>
            <person name="Ettema T.J."/>
        </authorList>
    </citation>
    <scope>NUCLEOTIDE SEQUENCE</scope>
</reference>
<evidence type="ECO:0000313" key="1">
    <source>
        <dbReference type="EMBL" id="KKM68951.1"/>
    </source>
</evidence>
<sequence length="158" mass="18667">MYDKEVKKRYFKRVYDEAPIVECACGCGNTIKSKDKYGRDKKFISGHNGKKYADPTEYKRAWNHRNRKQRYAYKKRYIHIRKALLIKSKGDKCMSCHVEYNGRNASMFDFHHRDPSLKAFNIGLKTIMDVSKDKVAEEVKKCDLLCSNCHRLLHSSEY</sequence>
<comment type="caution">
    <text evidence="1">The sequence shown here is derived from an EMBL/GenBank/DDBJ whole genome shotgun (WGS) entry which is preliminary data.</text>
</comment>
<dbReference type="EMBL" id="LAZR01010075">
    <property type="protein sequence ID" value="KKM68951.1"/>
    <property type="molecule type" value="Genomic_DNA"/>
</dbReference>
<accession>A0A0F9K2R7</accession>
<name>A0A0F9K2R7_9ZZZZ</name>
<dbReference type="AlphaFoldDB" id="A0A0F9K2R7"/>
<protein>
    <recommendedName>
        <fullName evidence="2">HNH domain-containing protein</fullName>
    </recommendedName>
</protein>